<feature type="transmembrane region" description="Helical" evidence="1">
    <location>
        <begin position="143"/>
        <end position="160"/>
    </location>
</feature>
<accession>A0A0M8K867</accession>
<proteinExistence type="predicted"/>
<feature type="transmembrane region" description="Helical" evidence="1">
    <location>
        <begin position="64"/>
        <end position="84"/>
    </location>
</feature>
<reference evidence="3 5" key="2">
    <citation type="submission" date="2015-07" db="EMBL/GenBank/DDBJ databases">
        <title>Whole genome sequence of Ardenticatena maritima DSM 23922.</title>
        <authorList>
            <person name="Hemp J."/>
            <person name="Ward L.M."/>
            <person name="Pace L.A."/>
            <person name="Fischer W.W."/>
        </authorList>
    </citation>
    <scope>NUCLEOTIDE SEQUENCE [LARGE SCALE GENOMIC DNA]</scope>
    <source>
        <strain evidence="3 5">110S</strain>
    </source>
</reference>
<dbReference type="EMBL" id="BBZA01000077">
    <property type="protein sequence ID" value="GAP62732.1"/>
    <property type="molecule type" value="Genomic_DNA"/>
</dbReference>
<name>A0A0M8K867_9CHLR</name>
<dbReference type="EMBL" id="LGKN01000003">
    <property type="protein sequence ID" value="KPL89269.1"/>
    <property type="molecule type" value="Genomic_DNA"/>
</dbReference>
<feature type="transmembrane region" description="Helical" evidence="1">
    <location>
        <begin position="223"/>
        <end position="243"/>
    </location>
</feature>
<keyword evidence="1" id="KW-0812">Transmembrane</keyword>
<evidence type="ECO:0000256" key="1">
    <source>
        <dbReference type="SAM" id="Phobius"/>
    </source>
</evidence>
<organism evidence="2 4">
    <name type="scientific">Ardenticatena maritima</name>
    <dbReference type="NCBI Taxonomy" id="872965"/>
    <lineage>
        <taxon>Bacteria</taxon>
        <taxon>Bacillati</taxon>
        <taxon>Chloroflexota</taxon>
        <taxon>Ardenticatenia</taxon>
        <taxon>Ardenticatenales</taxon>
        <taxon>Ardenticatenaceae</taxon>
        <taxon>Ardenticatena</taxon>
    </lineage>
</organism>
<evidence type="ECO:0000313" key="3">
    <source>
        <dbReference type="EMBL" id="KPL89269.1"/>
    </source>
</evidence>
<dbReference type="Proteomes" id="UP000037784">
    <property type="component" value="Unassembled WGS sequence"/>
</dbReference>
<feature type="transmembrane region" description="Helical" evidence="1">
    <location>
        <begin position="38"/>
        <end position="57"/>
    </location>
</feature>
<evidence type="ECO:0000313" key="4">
    <source>
        <dbReference type="Proteomes" id="UP000037784"/>
    </source>
</evidence>
<reference evidence="2 4" key="1">
    <citation type="journal article" date="2015" name="Genome Announc.">
        <title>Draft Genome Sequence of a Heterotrophic Facultative Anaerobic Thermophilic Bacterium, Ardenticatena maritima Strain 110ST.</title>
        <authorList>
            <person name="Kawaichi S."/>
            <person name="Yoshida T."/>
            <person name="Sako Y."/>
            <person name="Nakamura R."/>
        </authorList>
    </citation>
    <scope>NUCLEOTIDE SEQUENCE [LARGE SCALE GENOMIC DNA]</scope>
    <source>
        <strain evidence="2 4">110S</strain>
    </source>
</reference>
<keyword evidence="4" id="KW-1185">Reference proteome</keyword>
<gene>
    <name evidence="2" type="ORF">ARMA_1155</name>
    <name evidence="3" type="ORF">SE16_01990</name>
</gene>
<keyword evidence="1" id="KW-0472">Membrane</keyword>
<evidence type="ECO:0000313" key="5">
    <source>
        <dbReference type="Proteomes" id="UP000050502"/>
    </source>
</evidence>
<dbReference type="RefSeq" id="WP_054492632.1">
    <property type="nucleotide sequence ID" value="NZ_BBZA01000077.1"/>
</dbReference>
<reference evidence="4" key="3">
    <citation type="submission" date="2015-08" db="EMBL/GenBank/DDBJ databases">
        <title>Draft Genome Sequence of a Heterotrophic Facultative Anaerobic Bacterium Ardenticatena maritima Strain 110S.</title>
        <authorList>
            <person name="Kawaichi S."/>
            <person name="Yoshida T."/>
            <person name="Sako Y."/>
            <person name="Nakamura R."/>
        </authorList>
    </citation>
    <scope>NUCLEOTIDE SEQUENCE [LARGE SCALE GENOMIC DNA]</scope>
    <source>
        <strain evidence="4">110S</strain>
    </source>
</reference>
<dbReference type="STRING" id="872965.SE16_01990"/>
<feature type="transmembrane region" description="Helical" evidence="1">
    <location>
        <begin position="166"/>
        <end position="184"/>
    </location>
</feature>
<comment type="caution">
    <text evidence="2">The sequence shown here is derived from an EMBL/GenBank/DDBJ whole genome shotgun (WGS) entry which is preliminary data.</text>
</comment>
<evidence type="ECO:0008006" key="6">
    <source>
        <dbReference type="Google" id="ProtNLM"/>
    </source>
</evidence>
<feature type="transmembrane region" description="Helical" evidence="1">
    <location>
        <begin position="90"/>
        <end position="115"/>
    </location>
</feature>
<feature type="transmembrane region" description="Helical" evidence="1">
    <location>
        <begin position="196"/>
        <end position="217"/>
    </location>
</feature>
<dbReference type="InParanoid" id="A0A0M8K867"/>
<sequence>MRFGTSRQEVLITFTLMFLGAAAGWAFAAGTGREIPGALTGGALGALFGASVGELFMELERSRFGALALGGVLGGVGAGAFFALRLPPEQMGGAILAAFTGAVAGAILASMLVWVRRDGPALWRAFLATTATLDTDAPVLNRFRLTVALSGMGAFLALLSGWLQRMALPVVAGLALVGLALGFVNGYGGTRTVRGTALGTFAGLVLGLLGGVLGVGASFFATLISGLALGMLLGGVGGMLFPIGGRHE</sequence>
<dbReference type="Proteomes" id="UP000050502">
    <property type="component" value="Unassembled WGS sequence"/>
</dbReference>
<evidence type="ECO:0000313" key="2">
    <source>
        <dbReference type="EMBL" id="GAP62732.1"/>
    </source>
</evidence>
<dbReference type="AlphaFoldDB" id="A0A0M8K867"/>
<keyword evidence="1" id="KW-1133">Transmembrane helix</keyword>
<protein>
    <recommendedName>
        <fullName evidence="6">DUF4203 domain-containing protein</fullName>
    </recommendedName>
</protein>